<sequence length="482" mass="53097">MKNFKYILVCIFISLFVTDTVRGQGGSSEYKDGMTVKLDSTGKKYIRFSTWATFWARQTAANPGTAVNGIEKSGYTDFSLRQFRFLTYSQLSSRYLIVADIGIDNQTISSGGAPGGGNTGNGAAAYAGTLGKKPGIYLHDLWNEYTVFPDKDPVSNKKRPASLYIGTGLHYWMGLSRMTTSSSANYLALDVPLYNWPLVDLSDQFARQIGIYFKGNIGPVSYRWALNKPFTVLSTAVAYPAGSPEINYAVDNNATGKMSTTGYAAWQFLDHENDLLPYTTGTYVGTMRVFNIGAGYYNTGDGTVTQANNTAASPLIRHSITLWAIDAFADLPFGDSKKNWAFTGYSVFYHYDFGPNYLRFGSIMNENVSEAANYSGIVSEAGFGNLAPIIGTGNSWFTQAGLLLPKNLFKGSIRLQPFGEFSLQQFERYGNARFTYWSAGGNVYLDGHHARISFKYQTRPIVVADRQQSSKGSFIIATQVNL</sequence>
<gene>
    <name evidence="1" type="ORF">ACFFGT_02310</name>
</gene>
<dbReference type="Proteomes" id="UP001589828">
    <property type="component" value="Unassembled WGS sequence"/>
</dbReference>
<reference evidence="1 2" key="1">
    <citation type="submission" date="2024-09" db="EMBL/GenBank/DDBJ databases">
        <authorList>
            <person name="Sun Q."/>
            <person name="Mori K."/>
        </authorList>
    </citation>
    <scope>NUCLEOTIDE SEQUENCE [LARGE SCALE GENOMIC DNA]</scope>
    <source>
        <strain evidence="1 2">NCAIM B.02415</strain>
    </source>
</reference>
<dbReference type="EMBL" id="JBHLTS010000004">
    <property type="protein sequence ID" value="MFC0513007.1"/>
    <property type="molecule type" value="Genomic_DNA"/>
</dbReference>
<name>A0ABV6KZY4_9SPHI</name>
<dbReference type="RefSeq" id="WP_377020880.1">
    <property type="nucleotide sequence ID" value="NZ_JBHLTS010000004.1"/>
</dbReference>
<evidence type="ECO:0000313" key="1">
    <source>
        <dbReference type="EMBL" id="MFC0513007.1"/>
    </source>
</evidence>
<evidence type="ECO:0008006" key="3">
    <source>
        <dbReference type="Google" id="ProtNLM"/>
    </source>
</evidence>
<proteinExistence type="predicted"/>
<evidence type="ECO:0000313" key="2">
    <source>
        <dbReference type="Proteomes" id="UP001589828"/>
    </source>
</evidence>
<keyword evidence="2" id="KW-1185">Reference proteome</keyword>
<organism evidence="1 2">
    <name type="scientific">Mucilaginibacter angelicae</name>
    <dbReference type="NCBI Taxonomy" id="869718"/>
    <lineage>
        <taxon>Bacteria</taxon>
        <taxon>Pseudomonadati</taxon>
        <taxon>Bacteroidota</taxon>
        <taxon>Sphingobacteriia</taxon>
        <taxon>Sphingobacteriales</taxon>
        <taxon>Sphingobacteriaceae</taxon>
        <taxon>Mucilaginibacter</taxon>
    </lineage>
</organism>
<protein>
    <recommendedName>
        <fullName evidence="3">Porin</fullName>
    </recommendedName>
</protein>
<accession>A0ABV6KZY4</accession>
<comment type="caution">
    <text evidence="1">The sequence shown here is derived from an EMBL/GenBank/DDBJ whole genome shotgun (WGS) entry which is preliminary data.</text>
</comment>